<protein>
    <submittedName>
        <fullName evidence="1">Uncharacterized protein</fullName>
    </submittedName>
</protein>
<dbReference type="EMBL" id="LAZR01001063">
    <property type="protein sequence ID" value="KKN51424.1"/>
    <property type="molecule type" value="Genomic_DNA"/>
</dbReference>
<evidence type="ECO:0000313" key="1">
    <source>
        <dbReference type="EMBL" id="KKN51424.1"/>
    </source>
</evidence>
<comment type="caution">
    <text evidence="1">The sequence shown here is derived from an EMBL/GenBank/DDBJ whole genome shotgun (WGS) entry which is preliminary data.</text>
</comment>
<sequence>MGLWVGSNPSMQAKANGLDAEREMALAHRLAVKAERKIISGAKFIGRETADVARAAQRGATQVVRSVTSPQARFGVGKSVGQAVLAGQQQRPTFSREQQMLGEMFGQGEKIWGTNQQPVTINNDLNSSRSDPFDETAGMFGFGGQGEKSGLF</sequence>
<organism evidence="1">
    <name type="scientific">marine sediment metagenome</name>
    <dbReference type="NCBI Taxonomy" id="412755"/>
    <lineage>
        <taxon>unclassified sequences</taxon>
        <taxon>metagenomes</taxon>
        <taxon>ecological metagenomes</taxon>
    </lineage>
</organism>
<dbReference type="AlphaFoldDB" id="A0A0F9R9B4"/>
<accession>A0A0F9R9B4</accession>
<reference evidence="1" key="1">
    <citation type="journal article" date="2015" name="Nature">
        <title>Complex archaea that bridge the gap between prokaryotes and eukaryotes.</title>
        <authorList>
            <person name="Spang A."/>
            <person name="Saw J.H."/>
            <person name="Jorgensen S.L."/>
            <person name="Zaremba-Niedzwiedzka K."/>
            <person name="Martijn J."/>
            <person name="Lind A.E."/>
            <person name="van Eijk R."/>
            <person name="Schleper C."/>
            <person name="Guy L."/>
            <person name="Ettema T.J."/>
        </authorList>
    </citation>
    <scope>NUCLEOTIDE SEQUENCE</scope>
</reference>
<proteinExistence type="predicted"/>
<name>A0A0F9R9B4_9ZZZZ</name>
<gene>
    <name evidence="1" type="ORF">LCGC14_0622400</name>
</gene>